<dbReference type="EMBL" id="UYRR01005057">
    <property type="protein sequence ID" value="VDK21541.1"/>
    <property type="molecule type" value="Genomic_DNA"/>
</dbReference>
<proteinExistence type="predicted"/>
<dbReference type="WBParaSite" id="ASIM_0000347901-mRNA-1">
    <property type="protein sequence ID" value="ASIM_0000347901-mRNA-1"/>
    <property type="gene ID" value="ASIM_0000347901"/>
</dbReference>
<reference evidence="5 6" key="1">
    <citation type="submission" date="2017-02" db="UniProtKB">
        <authorList>
            <consortium name="WormBaseParasite"/>
        </authorList>
    </citation>
    <scope>IDENTIFICATION</scope>
</reference>
<reference evidence="2 4" key="2">
    <citation type="submission" date="2018-11" db="EMBL/GenBank/DDBJ databases">
        <authorList>
            <consortium name="Pathogen Informatics"/>
        </authorList>
    </citation>
    <scope>NUCLEOTIDE SEQUENCE [LARGE SCALE GENOMIC DNA]</scope>
</reference>
<evidence type="ECO:0000313" key="5">
    <source>
        <dbReference type="WBParaSite" id="ASIM_0000347901-mRNA-1"/>
    </source>
</evidence>
<evidence type="ECO:0000313" key="2">
    <source>
        <dbReference type="EMBL" id="VDK21541.1"/>
    </source>
</evidence>
<evidence type="ECO:0000313" key="6">
    <source>
        <dbReference type="WBParaSite" id="ASIM_0000352101-mRNA-1"/>
    </source>
</evidence>
<protein>
    <submittedName>
        <fullName evidence="5 6">Major capsid protein</fullName>
    </submittedName>
</protein>
<dbReference type="EMBL" id="UYRR01005148">
    <property type="protein sequence ID" value="VDK21581.1"/>
    <property type="molecule type" value="Genomic_DNA"/>
</dbReference>
<evidence type="ECO:0000313" key="4">
    <source>
        <dbReference type="Proteomes" id="UP000267096"/>
    </source>
</evidence>
<dbReference type="AlphaFoldDB" id="A0A0M3J7H4"/>
<dbReference type="Proteomes" id="UP000267096">
    <property type="component" value="Unassembled WGS sequence"/>
</dbReference>
<sequence length="60" mass="6151">METTASSKEMTTGEGGGSEQITAADVTERITRTVIRTANYTSLTGGGDAGDTTTSSLAYE</sequence>
<feature type="region of interest" description="Disordered" evidence="1">
    <location>
        <begin position="1"/>
        <end position="26"/>
    </location>
</feature>
<feature type="region of interest" description="Disordered" evidence="1">
    <location>
        <begin position="41"/>
        <end position="60"/>
    </location>
</feature>
<name>A0A0M3J7H4_ANISI</name>
<feature type="compositionally biased region" description="Polar residues" evidence="1">
    <location>
        <begin position="1"/>
        <end position="10"/>
    </location>
</feature>
<evidence type="ECO:0000256" key="1">
    <source>
        <dbReference type="SAM" id="MobiDB-lite"/>
    </source>
</evidence>
<feature type="compositionally biased region" description="Low complexity" evidence="1">
    <location>
        <begin position="50"/>
        <end position="60"/>
    </location>
</feature>
<accession>A0A0M3J7H4</accession>
<organism evidence="6">
    <name type="scientific">Anisakis simplex</name>
    <name type="common">Herring worm</name>
    <dbReference type="NCBI Taxonomy" id="6269"/>
    <lineage>
        <taxon>Eukaryota</taxon>
        <taxon>Metazoa</taxon>
        <taxon>Ecdysozoa</taxon>
        <taxon>Nematoda</taxon>
        <taxon>Chromadorea</taxon>
        <taxon>Rhabditida</taxon>
        <taxon>Spirurina</taxon>
        <taxon>Ascaridomorpha</taxon>
        <taxon>Ascaridoidea</taxon>
        <taxon>Anisakidae</taxon>
        <taxon>Anisakis</taxon>
        <taxon>Anisakis simplex complex</taxon>
    </lineage>
</organism>
<evidence type="ECO:0000313" key="3">
    <source>
        <dbReference type="EMBL" id="VDK21581.1"/>
    </source>
</evidence>
<keyword evidence="4" id="KW-1185">Reference proteome</keyword>
<gene>
    <name evidence="2" type="ORF">ASIM_LOCUS3317</name>
    <name evidence="3" type="ORF">ASIM_LOCUS3356</name>
</gene>
<dbReference type="WBParaSite" id="ASIM_0000352101-mRNA-1">
    <property type="protein sequence ID" value="ASIM_0000352101-mRNA-1"/>
    <property type="gene ID" value="ASIM_0000352101"/>
</dbReference>